<organism evidence="1 2">
    <name type="scientific">Xylaria flabelliformis</name>
    <dbReference type="NCBI Taxonomy" id="2512241"/>
    <lineage>
        <taxon>Eukaryota</taxon>
        <taxon>Fungi</taxon>
        <taxon>Dikarya</taxon>
        <taxon>Ascomycota</taxon>
        <taxon>Pezizomycotina</taxon>
        <taxon>Sordariomycetes</taxon>
        <taxon>Xylariomycetidae</taxon>
        <taxon>Xylariales</taxon>
        <taxon>Xylariaceae</taxon>
        <taxon>Xylaria</taxon>
    </lineage>
</organism>
<comment type="caution">
    <text evidence="1">The sequence shown here is derived from an EMBL/GenBank/DDBJ whole genome shotgun (WGS) entry which is preliminary data.</text>
</comment>
<keyword evidence="2" id="KW-1185">Reference proteome</keyword>
<protein>
    <submittedName>
        <fullName evidence="1">Uncharacterized protein</fullName>
    </submittedName>
</protein>
<sequence length="99" mass="11321">MSNARPPRYRPRRLGATAIAATTSIVPGATCDYNLDARWDPSTDLPIHHPPSRNHIHIHIHVDNHNHNHNMKRRDILTPASPIHPIFRSYVLVCVYAHE</sequence>
<evidence type="ECO:0000313" key="2">
    <source>
        <dbReference type="Proteomes" id="UP000319160"/>
    </source>
</evidence>
<gene>
    <name evidence="1" type="ORF">FHL15_007195</name>
</gene>
<accession>A0A553HV97</accession>
<evidence type="ECO:0000313" key="1">
    <source>
        <dbReference type="EMBL" id="TRX91876.1"/>
    </source>
</evidence>
<proteinExistence type="predicted"/>
<dbReference type="Proteomes" id="UP000319160">
    <property type="component" value="Unassembled WGS sequence"/>
</dbReference>
<dbReference type="EMBL" id="VFLP01000041">
    <property type="protein sequence ID" value="TRX91876.1"/>
    <property type="molecule type" value="Genomic_DNA"/>
</dbReference>
<dbReference type="AlphaFoldDB" id="A0A553HV97"/>
<name>A0A553HV97_9PEZI</name>
<reference evidence="2" key="1">
    <citation type="submission" date="2019-06" db="EMBL/GenBank/DDBJ databases">
        <title>Draft genome sequence of the griseofulvin-producing fungus Xylaria cubensis strain G536.</title>
        <authorList>
            <person name="Mead M.E."/>
            <person name="Raja H.A."/>
            <person name="Steenwyk J.L."/>
            <person name="Knowles S.L."/>
            <person name="Oberlies N.H."/>
            <person name="Rokas A."/>
        </authorList>
    </citation>
    <scope>NUCLEOTIDE SEQUENCE [LARGE SCALE GENOMIC DNA]</scope>
    <source>
        <strain evidence="2">G536</strain>
    </source>
</reference>